<name>A0A7S1NIH6_9EUGL</name>
<organism evidence="2">
    <name type="scientific">Eutreptiella gymnastica</name>
    <dbReference type="NCBI Taxonomy" id="73025"/>
    <lineage>
        <taxon>Eukaryota</taxon>
        <taxon>Discoba</taxon>
        <taxon>Euglenozoa</taxon>
        <taxon>Euglenida</taxon>
        <taxon>Spirocuta</taxon>
        <taxon>Euglenophyceae</taxon>
        <taxon>Eutreptiales</taxon>
        <taxon>Eutreptiaceae</taxon>
        <taxon>Eutreptiella</taxon>
    </lineage>
</organism>
<evidence type="ECO:0000313" key="2">
    <source>
        <dbReference type="EMBL" id="CAD9019849.1"/>
    </source>
</evidence>
<protein>
    <submittedName>
        <fullName evidence="2">Uncharacterized protein</fullName>
    </submittedName>
</protein>
<proteinExistence type="predicted"/>
<evidence type="ECO:0000256" key="1">
    <source>
        <dbReference type="SAM" id="MobiDB-lite"/>
    </source>
</evidence>
<accession>A0A7S1NIH6</accession>
<dbReference type="EMBL" id="HBGA01083044">
    <property type="protein sequence ID" value="CAD9019849.1"/>
    <property type="molecule type" value="Transcribed_RNA"/>
</dbReference>
<sequence length="109" mass="11760">MTQSDSETIGAHSLPRQAESPTPSVLVLKDSPLPAQAERPTPLPHVLKDSPSPPQSIQAHPSATDDSPQRAVLMTGIIRLVLDDHLSVEDLDALYSVLSDSFESKTLRL</sequence>
<gene>
    <name evidence="2" type="ORF">EGYM00392_LOCUS30963</name>
</gene>
<feature type="region of interest" description="Disordered" evidence="1">
    <location>
        <begin position="1"/>
        <end position="68"/>
    </location>
</feature>
<feature type="compositionally biased region" description="Polar residues" evidence="1">
    <location>
        <begin position="55"/>
        <end position="66"/>
    </location>
</feature>
<reference evidence="2" key="1">
    <citation type="submission" date="2021-01" db="EMBL/GenBank/DDBJ databases">
        <authorList>
            <person name="Corre E."/>
            <person name="Pelletier E."/>
            <person name="Niang G."/>
            <person name="Scheremetjew M."/>
            <person name="Finn R."/>
            <person name="Kale V."/>
            <person name="Holt S."/>
            <person name="Cochrane G."/>
            <person name="Meng A."/>
            <person name="Brown T."/>
            <person name="Cohen L."/>
        </authorList>
    </citation>
    <scope>NUCLEOTIDE SEQUENCE</scope>
    <source>
        <strain evidence="2">NIES-381</strain>
    </source>
</reference>
<dbReference type="AlphaFoldDB" id="A0A7S1NIH6"/>